<dbReference type="AlphaFoldDB" id="A0A917MDI4"/>
<feature type="active site" evidence="11">
    <location>
        <position position="286"/>
    </location>
</feature>
<feature type="binding site" evidence="12">
    <location>
        <position position="363"/>
    </location>
    <ligand>
        <name>Zn(2+)</name>
        <dbReference type="ChEBI" id="CHEBI:29105"/>
        <note>catalytic</note>
    </ligand>
</feature>
<feature type="transmembrane region" description="Helical" evidence="14">
    <location>
        <begin position="299"/>
        <end position="322"/>
    </location>
</feature>
<evidence type="ECO:0000256" key="2">
    <source>
        <dbReference type="ARBA" id="ARBA00022670"/>
    </source>
</evidence>
<keyword evidence="7 12" id="KW-0862">Zinc</keyword>
<feature type="domain" description="CAAX prenyl protease 1 N-terminal" evidence="16">
    <location>
        <begin position="39"/>
        <end position="212"/>
    </location>
</feature>
<dbReference type="InterPro" id="IPR027057">
    <property type="entry name" value="CAXX_Prtase_1"/>
</dbReference>
<keyword evidence="3 14" id="KW-0812">Transmembrane</keyword>
<feature type="transmembrane region" description="Helical" evidence="14">
    <location>
        <begin position="109"/>
        <end position="131"/>
    </location>
</feature>
<evidence type="ECO:0000256" key="10">
    <source>
        <dbReference type="ARBA" id="ARBA00023136"/>
    </source>
</evidence>
<organism evidence="17 18">
    <name type="scientific">Polaribacter pacificus</name>
    <dbReference type="NCBI Taxonomy" id="1775173"/>
    <lineage>
        <taxon>Bacteria</taxon>
        <taxon>Pseudomonadati</taxon>
        <taxon>Bacteroidota</taxon>
        <taxon>Flavobacteriia</taxon>
        <taxon>Flavobacteriales</taxon>
        <taxon>Flavobacteriaceae</taxon>
    </lineage>
</organism>
<comment type="cofactor">
    <cofactor evidence="12 13">
        <name>Zn(2+)</name>
        <dbReference type="ChEBI" id="CHEBI:29105"/>
    </cofactor>
    <text evidence="12 13">Binds 1 zinc ion per subunit.</text>
</comment>
<dbReference type="GO" id="GO:0071586">
    <property type="term" value="P:CAAX-box protein processing"/>
    <property type="evidence" value="ECO:0007669"/>
    <property type="project" value="InterPro"/>
</dbReference>
<evidence type="ECO:0000256" key="6">
    <source>
        <dbReference type="ARBA" id="ARBA00022824"/>
    </source>
</evidence>
<keyword evidence="10 14" id="KW-0472">Membrane</keyword>
<sequence length="419" mass="47483">MLYILHTFTMTSTVLFYILIAILLINYIVDQVLDALNSKHFNDPIPDVLQDVYDEKEYKKSQAYKKTNAQFSTLTSSISLLVTLGFFFADGFKFVDDLARSFSNNPIGISLIFFGVILIGSDLLSTPFSYYKTFVIEEKFGFNKTTIKTFIIDKVKGVLMTIVFGGGILALIVWFYQFAGTSFWLYAWGLISLFSVFMNMFYAKLIVPLFNKQTPLEDGALKTAIEKYAQKVGFKINNIFVIDGSKRSTKANAYFSGFGKEKRITLYDTLINDLETEEIVAVLAHEVGHYKRKHILVNLFLSILLTGFTLWLLSLFISLPIFSEALGINIPSFHIGLLVFGICYSPLSELTGLGMNLISRKFEYQADTYAKETFNSDSLIGSLKKLSKNSLSNLTPHPAYVFVNYSHPTLLQRYQNLKN</sequence>
<evidence type="ECO:0000259" key="15">
    <source>
        <dbReference type="Pfam" id="PF01435"/>
    </source>
</evidence>
<evidence type="ECO:0000313" key="17">
    <source>
        <dbReference type="EMBL" id="GGG99001.1"/>
    </source>
</evidence>
<keyword evidence="18" id="KW-1185">Reference proteome</keyword>
<dbReference type="Pfam" id="PF01435">
    <property type="entry name" value="Peptidase_M48"/>
    <property type="match status" value="1"/>
</dbReference>
<evidence type="ECO:0000256" key="1">
    <source>
        <dbReference type="ARBA" id="ARBA00004477"/>
    </source>
</evidence>
<dbReference type="Pfam" id="PF16491">
    <property type="entry name" value="Peptidase_M48_N"/>
    <property type="match status" value="1"/>
</dbReference>
<evidence type="ECO:0000259" key="16">
    <source>
        <dbReference type="Pfam" id="PF16491"/>
    </source>
</evidence>
<feature type="binding site" evidence="12">
    <location>
        <position position="285"/>
    </location>
    <ligand>
        <name>Zn(2+)</name>
        <dbReference type="ChEBI" id="CHEBI:29105"/>
        <note>catalytic</note>
    </ligand>
</feature>
<evidence type="ECO:0000256" key="14">
    <source>
        <dbReference type="SAM" id="Phobius"/>
    </source>
</evidence>
<evidence type="ECO:0000256" key="11">
    <source>
        <dbReference type="PIRSR" id="PIRSR627057-1"/>
    </source>
</evidence>
<dbReference type="EMBL" id="BMJW01000002">
    <property type="protein sequence ID" value="GGG99001.1"/>
    <property type="molecule type" value="Genomic_DNA"/>
</dbReference>
<evidence type="ECO:0000313" key="18">
    <source>
        <dbReference type="Proteomes" id="UP000633278"/>
    </source>
</evidence>
<keyword evidence="5 13" id="KW-0378">Hydrolase</keyword>
<evidence type="ECO:0000256" key="12">
    <source>
        <dbReference type="PIRSR" id="PIRSR627057-2"/>
    </source>
</evidence>
<dbReference type="FunFam" id="3.30.2010.10:FF:000002">
    <property type="entry name" value="CAAX prenyl protease"/>
    <property type="match status" value="1"/>
</dbReference>
<feature type="transmembrane region" description="Helical" evidence="14">
    <location>
        <begin position="183"/>
        <end position="202"/>
    </location>
</feature>
<comment type="caution">
    <text evidence="17">The sequence shown here is derived from an EMBL/GenBank/DDBJ whole genome shotgun (WGS) entry which is preliminary data.</text>
</comment>
<comment type="subcellular location">
    <subcellularLocation>
        <location evidence="1">Endoplasmic reticulum membrane</location>
        <topology evidence="1">Multi-pass membrane protein</topology>
    </subcellularLocation>
</comment>
<gene>
    <name evidence="17" type="ORF">GCM10011416_16580</name>
</gene>
<keyword evidence="8 14" id="KW-1133">Transmembrane helix</keyword>
<dbReference type="Gene3D" id="3.30.2010.10">
    <property type="entry name" value="Metalloproteases ('zincins'), catalytic domain"/>
    <property type="match status" value="1"/>
</dbReference>
<reference evidence="17" key="1">
    <citation type="journal article" date="2014" name="Int. J. Syst. Evol. Microbiol.">
        <title>Complete genome sequence of Corynebacterium casei LMG S-19264T (=DSM 44701T), isolated from a smear-ripened cheese.</title>
        <authorList>
            <consortium name="US DOE Joint Genome Institute (JGI-PGF)"/>
            <person name="Walter F."/>
            <person name="Albersmeier A."/>
            <person name="Kalinowski J."/>
            <person name="Ruckert C."/>
        </authorList>
    </citation>
    <scope>NUCLEOTIDE SEQUENCE</scope>
    <source>
        <strain evidence="17">CGMCC 1.15763</strain>
    </source>
</reference>
<evidence type="ECO:0000256" key="9">
    <source>
        <dbReference type="ARBA" id="ARBA00023049"/>
    </source>
</evidence>
<evidence type="ECO:0000256" key="13">
    <source>
        <dbReference type="RuleBase" id="RU003983"/>
    </source>
</evidence>
<feature type="transmembrane region" description="Helical" evidence="14">
    <location>
        <begin position="157"/>
        <end position="177"/>
    </location>
</feature>
<keyword evidence="9 13" id="KW-0482">Metalloprotease</keyword>
<dbReference type="InterPro" id="IPR032456">
    <property type="entry name" value="Peptidase_M48_N"/>
</dbReference>
<dbReference type="Proteomes" id="UP000633278">
    <property type="component" value="Unassembled WGS sequence"/>
</dbReference>
<evidence type="ECO:0000256" key="5">
    <source>
        <dbReference type="ARBA" id="ARBA00022801"/>
    </source>
</evidence>
<feature type="active site" description="Proton donor" evidence="11">
    <location>
        <position position="367"/>
    </location>
</feature>
<keyword evidence="4 12" id="KW-0479">Metal-binding</keyword>
<protein>
    <submittedName>
        <fullName evidence="17">Peptidase M48</fullName>
    </submittedName>
</protein>
<proteinExistence type="inferred from homology"/>
<feature type="domain" description="Peptidase M48" evidence="15">
    <location>
        <begin position="215"/>
        <end position="418"/>
    </location>
</feature>
<feature type="transmembrane region" description="Helical" evidence="14">
    <location>
        <begin position="328"/>
        <end position="347"/>
    </location>
</feature>
<feature type="binding site" evidence="12">
    <location>
        <position position="289"/>
    </location>
    <ligand>
        <name>Zn(2+)</name>
        <dbReference type="ChEBI" id="CHEBI:29105"/>
        <note>catalytic</note>
    </ligand>
</feature>
<dbReference type="GO" id="GO:0046872">
    <property type="term" value="F:metal ion binding"/>
    <property type="evidence" value="ECO:0007669"/>
    <property type="project" value="UniProtKB-KW"/>
</dbReference>
<name>A0A917MDI4_9FLAO</name>
<evidence type="ECO:0000256" key="7">
    <source>
        <dbReference type="ARBA" id="ARBA00022833"/>
    </source>
</evidence>
<dbReference type="CDD" id="cd07343">
    <property type="entry name" value="M48A_Zmpste24p_like"/>
    <property type="match status" value="1"/>
</dbReference>
<evidence type="ECO:0000256" key="4">
    <source>
        <dbReference type="ARBA" id="ARBA00022723"/>
    </source>
</evidence>
<dbReference type="InterPro" id="IPR001915">
    <property type="entry name" value="Peptidase_M48"/>
</dbReference>
<evidence type="ECO:0000256" key="3">
    <source>
        <dbReference type="ARBA" id="ARBA00022692"/>
    </source>
</evidence>
<evidence type="ECO:0000256" key="8">
    <source>
        <dbReference type="ARBA" id="ARBA00022989"/>
    </source>
</evidence>
<keyword evidence="6" id="KW-0256">Endoplasmic reticulum</keyword>
<dbReference type="PANTHER" id="PTHR10120">
    <property type="entry name" value="CAAX PRENYL PROTEASE 1"/>
    <property type="match status" value="1"/>
</dbReference>
<accession>A0A917MDI4</accession>
<comment type="similarity">
    <text evidence="13">Belongs to the peptidase M48 family.</text>
</comment>
<feature type="transmembrane region" description="Helical" evidence="14">
    <location>
        <begin position="6"/>
        <end position="29"/>
    </location>
</feature>
<dbReference type="GO" id="GO:0004222">
    <property type="term" value="F:metalloendopeptidase activity"/>
    <property type="evidence" value="ECO:0007669"/>
    <property type="project" value="InterPro"/>
</dbReference>
<reference evidence="17" key="2">
    <citation type="submission" date="2020-09" db="EMBL/GenBank/DDBJ databases">
        <authorList>
            <person name="Sun Q."/>
            <person name="Zhou Y."/>
        </authorList>
    </citation>
    <scope>NUCLEOTIDE SEQUENCE</scope>
    <source>
        <strain evidence="17">CGMCC 1.15763</strain>
    </source>
</reference>
<keyword evidence="2 13" id="KW-0645">Protease</keyword>
<feature type="transmembrane region" description="Helical" evidence="14">
    <location>
        <begin position="69"/>
        <end position="89"/>
    </location>
</feature>